<sequence length="221" mass="26029">MAKSVTKAAENITFSDGFLVGVHVRRTDKLIREAKYHPLEDYMKRAEEWFQIQERRLHISIQRKIYLATDETTVIDEAFEKYPNYQIFANKVRSFHAKVETRYTEESIESAVIDIYMLSRCNHLVCTLSSGVCRLAYELMQSQSFTTGDVVTSLDDDTYSRVQVAVYKHKAQSEQEIDFDAGDQLTYFTNHWNGYTYGRNWRTDRTGIYPSYKVRDKWNTY</sequence>
<evidence type="ECO:0000259" key="6">
    <source>
        <dbReference type="PROSITE" id="PS50002"/>
    </source>
</evidence>
<dbReference type="InterPro" id="IPR001452">
    <property type="entry name" value="SH3_domain"/>
</dbReference>
<evidence type="ECO:0000256" key="4">
    <source>
        <dbReference type="PROSITE-ProRule" id="PRU00192"/>
    </source>
</evidence>
<protein>
    <submittedName>
        <fullName evidence="10">SH3 domain-containing protein</fullName>
    </submittedName>
</protein>
<dbReference type="PANTHER" id="PTHR13132">
    <property type="entry name" value="ALPHA- 1,6 -FUCOSYLTRANSFERASE"/>
    <property type="match status" value="1"/>
</dbReference>
<dbReference type="PANTHER" id="PTHR13132:SF29">
    <property type="entry name" value="ALPHA-(1,6)-FUCOSYLTRANSFERASE"/>
    <property type="match status" value="1"/>
</dbReference>
<comment type="similarity">
    <text evidence="5">Belongs to the glycosyltransferase 23 family.</text>
</comment>
<organism evidence="10">
    <name type="scientific">Enterobius vermicularis</name>
    <name type="common">Human pinworm</name>
    <dbReference type="NCBI Taxonomy" id="51028"/>
    <lineage>
        <taxon>Eukaryota</taxon>
        <taxon>Metazoa</taxon>
        <taxon>Ecdysozoa</taxon>
        <taxon>Nematoda</taxon>
        <taxon>Chromadorea</taxon>
        <taxon>Rhabditida</taxon>
        <taxon>Spirurina</taxon>
        <taxon>Oxyuridomorpha</taxon>
        <taxon>Oxyuroidea</taxon>
        <taxon>Oxyuridae</taxon>
        <taxon>Enterobius</taxon>
    </lineage>
</organism>
<evidence type="ECO:0000313" key="9">
    <source>
        <dbReference type="Proteomes" id="UP000274131"/>
    </source>
</evidence>
<dbReference type="OrthoDB" id="2014825at2759"/>
<name>A0A0N4UT94_ENTVE</name>
<dbReference type="AlphaFoldDB" id="A0A0N4UT94"/>
<keyword evidence="3 5" id="KW-0808">Transferase</keyword>
<keyword evidence="9" id="KW-1185">Reference proteome</keyword>
<evidence type="ECO:0000259" key="7">
    <source>
        <dbReference type="PROSITE" id="PS51659"/>
    </source>
</evidence>
<reference evidence="8 9" key="2">
    <citation type="submission" date="2018-10" db="EMBL/GenBank/DDBJ databases">
        <authorList>
            <consortium name="Pathogen Informatics"/>
        </authorList>
    </citation>
    <scope>NUCLEOTIDE SEQUENCE [LARGE SCALE GENOMIC DNA]</scope>
</reference>
<feature type="domain" description="GT23" evidence="7">
    <location>
        <begin position="1"/>
        <end position="154"/>
    </location>
</feature>
<dbReference type="GO" id="GO:0006487">
    <property type="term" value="P:protein N-linked glycosylation"/>
    <property type="evidence" value="ECO:0007669"/>
    <property type="project" value="TreeGrafter"/>
</dbReference>
<dbReference type="STRING" id="51028.A0A0N4UT94"/>
<feature type="domain" description="SH3" evidence="6">
    <location>
        <begin position="158"/>
        <end position="219"/>
    </location>
</feature>
<dbReference type="InterPro" id="IPR036028">
    <property type="entry name" value="SH3-like_dom_sf"/>
</dbReference>
<gene>
    <name evidence="8" type="ORF">EVEC_LOCUS309</name>
</gene>
<dbReference type="PROSITE" id="PS51659">
    <property type="entry name" value="GT23"/>
    <property type="match status" value="1"/>
</dbReference>
<dbReference type="InterPro" id="IPR035653">
    <property type="entry name" value="Fut8_SH3"/>
</dbReference>
<dbReference type="InterPro" id="IPR027350">
    <property type="entry name" value="GT23_dom"/>
</dbReference>
<dbReference type="Gene3D" id="3.40.50.11350">
    <property type="match status" value="1"/>
</dbReference>
<evidence type="ECO:0000313" key="8">
    <source>
        <dbReference type="EMBL" id="VDD85166.1"/>
    </source>
</evidence>
<keyword evidence="2 5" id="KW-0328">Glycosyltransferase</keyword>
<keyword evidence="1 4" id="KW-0728">SH3 domain</keyword>
<dbReference type="Proteomes" id="UP000274131">
    <property type="component" value="Unassembled WGS sequence"/>
</dbReference>
<dbReference type="Gene3D" id="2.30.30.40">
    <property type="entry name" value="SH3 Domains"/>
    <property type="match status" value="1"/>
</dbReference>
<evidence type="ECO:0000313" key="10">
    <source>
        <dbReference type="WBParaSite" id="EVEC_0000046201-mRNA-1"/>
    </source>
</evidence>
<evidence type="ECO:0000256" key="1">
    <source>
        <dbReference type="ARBA" id="ARBA00022443"/>
    </source>
</evidence>
<proteinExistence type="inferred from homology"/>
<dbReference type="SMART" id="SM00326">
    <property type="entry name" value="SH3"/>
    <property type="match status" value="1"/>
</dbReference>
<dbReference type="Pfam" id="PF19745">
    <property type="entry name" value="FUT8_N_cat"/>
    <property type="match status" value="1"/>
</dbReference>
<feature type="region of interest" description="Important for donor substrate binding" evidence="5">
    <location>
        <begin position="25"/>
        <end position="26"/>
    </location>
</feature>
<evidence type="ECO:0000256" key="2">
    <source>
        <dbReference type="ARBA" id="ARBA00022676"/>
    </source>
</evidence>
<dbReference type="FunFam" id="2.30.30.40:FF:000070">
    <property type="entry name" value="Alpha-(1,6)-fucosyltransferase"/>
    <property type="match status" value="1"/>
</dbReference>
<dbReference type="EMBL" id="UXUI01000297">
    <property type="protein sequence ID" value="VDD85166.1"/>
    <property type="molecule type" value="Genomic_DNA"/>
</dbReference>
<evidence type="ECO:0000256" key="5">
    <source>
        <dbReference type="PROSITE-ProRule" id="PRU00992"/>
    </source>
</evidence>
<reference evidence="10" key="1">
    <citation type="submission" date="2017-02" db="UniProtKB">
        <authorList>
            <consortium name="WormBaseParasite"/>
        </authorList>
    </citation>
    <scope>IDENTIFICATION</scope>
</reference>
<dbReference type="GO" id="GO:0046921">
    <property type="term" value="F:alpha-(1-&gt;6)-fucosyltransferase activity"/>
    <property type="evidence" value="ECO:0007669"/>
    <property type="project" value="TreeGrafter"/>
</dbReference>
<dbReference type="PROSITE" id="PS50002">
    <property type="entry name" value="SH3"/>
    <property type="match status" value="1"/>
</dbReference>
<dbReference type="InterPro" id="IPR045573">
    <property type="entry name" value="Fut8_N_cat"/>
</dbReference>
<dbReference type="CDD" id="cd11792">
    <property type="entry name" value="SH3_Fut8"/>
    <property type="match status" value="1"/>
</dbReference>
<dbReference type="SUPFAM" id="SSF50044">
    <property type="entry name" value="SH3-domain"/>
    <property type="match status" value="1"/>
</dbReference>
<evidence type="ECO:0000256" key="3">
    <source>
        <dbReference type="ARBA" id="ARBA00022679"/>
    </source>
</evidence>
<dbReference type="WBParaSite" id="EVEC_0000046201-mRNA-1">
    <property type="protein sequence ID" value="EVEC_0000046201-mRNA-1"/>
    <property type="gene ID" value="EVEC_0000046201"/>
</dbReference>
<dbReference type="Pfam" id="PF14604">
    <property type="entry name" value="SH3_9"/>
    <property type="match status" value="1"/>
</dbReference>
<accession>A0A0N4UT94</accession>